<reference evidence="3" key="1">
    <citation type="submission" date="2020-07" db="EMBL/GenBank/DDBJ databases">
        <authorList>
            <person name="Lin J."/>
        </authorList>
    </citation>
    <scope>NUCLEOTIDE SEQUENCE</scope>
</reference>
<accession>A0A6V7QKQ3</accession>
<organism evidence="3">
    <name type="scientific">Ananas comosus var. bracteatus</name>
    <name type="common">red pineapple</name>
    <dbReference type="NCBI Taxonomy" id="296719"/>
    <lineage>
        <taxon>Eukaryota</taxon>
        <taxon>Viridiplantae</taxon>
        <taxon>Streptophyta</taxon>
        <taxon>Embryophyta</taxon>
        <taxon>Tracheophyta</taxon>
        <taxon>Spermatophyta</taxon>
        <taxon>Magnoliopsida</taxon>
        <taxon>Liliopsida</taxon>
        <taxon>Poales</taxon>
        <taxon>Bromeliaceae</taxon>
        <taxon>Bromelioideae</taxon>
        <taxon>Ananas</taxon>
    </lineage>
</organism>
<dbReference type="EMBL" id="LR862137">
    <property type="protein sequence ID" value="CAD1843699.1"/>
    <property type="molecule type" value="Genomic_DNA"/>
</dbReference>
<evidence type="ECO:0000256" key="1">
    <source>
        <dbReference type="SAM" id="MobiDB-lite"/>
    </source>
</evidence>
<protein>
    <recommendedName>
        <fullName evidence="2">F-box associated beta-propeller type 1 domain-containing protein</fullName>
    </recommendedName>
</protein>
<feature type="compositionally biased region" description="Low complexity" evidence="1">
    <location>
        <begin position="24"/>
        <end position="34"/>
    </location>
</feature>
<feature type="region of interest" description="Disordered" evidence="1">
    <location>
        <begin position="1"/>
        <end position="34"/>
    </location>
</feature>
<feature type="domain" description="F-box associated beta-propeller type 1" evidence="2">
    <location>
        <begin position="430"/>
        <end position="559"/>
    </location>
</feature>
<gene>
    <name evidence="3" type="ORF">CB5_LOCUS26910</name>
</gene>
<dbReference type="InterPro" id="IPR055290">
    <property type="entry name" value="At3g26010-like"/>
</dbReference>
<feature type="compositionally biased region" description="Basic and acidic residues" evidence="1">
    <location>
        <begin position="1"/>
        <end position="16"/>
    </location>
</feature>
<dbReference type="AlphaFoldDB" id="A0A6V7QKQ3"/>
<dbReference type="PANTHER" id="PTHR35546:SF130">
    <property type="entry name" value="EXPRESSED PROTEIN"/>
    <property type="match status" value="1"/>
</dbReference>
<dbReference type="PANTHER" id="PTHR35546">
    <property type="entry name" value="F-BOX PROTEIN INTERACTION DOMAIN PROTEIN-RELATED"/>
    <property type="match status" value="1"/>
</dbReference>
<name>A0A6V7QKQ3_ANACO</name>
<evidence type="ECO:0000313" key="3">
    <source>
        <dbReference type="EMBL" id="CAD1843699.1"/>
    </source>
</evidence>
<dbReference type="Pfam" id="PF07734">
    <property type="entry name" value="FBA_1"/>
    <property type="match status" value="1"/>
</dbReference>
<dbReference type="InterPro" id="IPR006527">
    <property type="entry name" value="F-box-assoc_dom_typ1"/>
</dbReference>
<proteinExistence type="predicted"/>
<sequence>MELKKENIGRQQRIDRPDEDADGSSLSSSLPPSYLSSSKTSFASCKILCSSFNQAVSSVLSRPTLFSAPSIRFILLCSFPTSSFTPRIIATSSWIKAESFSTQIPRRASSAAICVRVGARSILLALQILRAQLWPEIDAAAALDSQHVLLTAFHRIKDEIETSYATTVQHEKWDPQIYSERDWLEGIEKNLFGCGNNCDCTVGDIKLKMEEVLVQWLEGIEKNLFGCGNNCDCTVGDIKLKMEEVLVQWLEGIEKNLFGCGNNCDCTVGDIKLKMEEWLEGIEKNLFGCGNNCDCTVGDIKLKMEEVLVQWLEGIEKNLFGCGNNCDCTVGDIKLKMEEVLVQGQVAAGDKAREVVLNIEALMQTSEKCSGREKMTKALSRKGSCEQKGLTVTSRIQGEAAAAASAFPDPAFSFIPSIPDVDGGHITIESSCNGLIICSRPNRDAHYKSLHFVCNPTTTEFIALDIPKGGDRYLSLAFDPSKSPYYKVISLGFKVHIYSSETRSWRQADIDRSSREQFKGLRAYRSVFWNSLLIWIVRDHLLSFDIEREQVKKLPMPDHRPENWNCHYIGESGGFLQMTGYTKEQKLTACFDVLEMGVDCSGWSVLYRIDLSHIKELYPEIQMKVRVPRPGTRRSVNIVDHLALSHVYVVRGRGGAEKGGCCCSVYRERLCAMT</sequence>
<evidence type="ECO:0000259" key="2">
    <source>
        <dbReference type="Pfam" id="PF07734"/>
    </source>
</evidence>